<dbReference type="GeneID" id="80894987"/>
<reference evidence="1" key="1">
    <citation type="journal article" date="2023" name="Access Microbiol">
        <title>De-novo genome assembly for Akanthomyces muscarius, a biocontrol agent of insect agricultural pests.</title>
        <authorList>
            <person name="Erdos Z."/>
            <person name="Studholme D.J."/>
            <person name="Raymond B."/>
            <person name="Sharma M."/>
        </authorList>
    </citation>
    <scope>NUCLEOTIDE SEQUENCE</scope>
    <source>
        <strain evidence="1">Ve6</strain>
    </source>
</reference>
<protein>
    <submittedName>
        <fullName evidence="1">Uncharacterized protein</fullName>
    </submittedName>
</protein>
<evidence type="ECO:0000313" key="2">
    <source>
        <dbReference type="Proteomes" id="UP001144673"/>
    </source>
</evidence>
<name>A0A9W8QJ05_AKAMU</name>
<sequence>MEKDTILVEKQGVSTPWQYTSEMAKHGGKIVPNSWFVDNGRCLPYEFSFVPFTKPEPPELSTYASFATEYFQLVEAAGLQDLVGLRRLFGDEGTGMLECTEGKANIMFSSDEVPADRLENGTSTLWFFDGHPPFRMYKCSCVDTSPTSNTNHNHIDRN</sequence>
<dbReference type="RefSeq" id="XP_056057696.1">
    <property type="nucleotide sequence ID" value="XM_056199986.1"/>
</dbReference>
<dbReference type="EMBL" id="JAJHUN010000003">
    <property type="protein sequence ID" value="KAJ4159891.1"/>
    <property type="molecule type" value="Genomic_DNA"/>
</dbReference>
<organism evidence="1 2">
    <name type="scientific">Akanthomyces muscarius</name>
    <name type="common">Entomopathogenic fungus</name>
    <name type="synonym">Lecanicillium muscarium</name>
    <dbReference type="NCBI Taxonomy" id="2231603"/>
    <lineage>
        <taxon>Eukaryota</taxon>
        <taxon>Fungi</taxon>
        <taxon>Dikarya</taxon>
        <taxon>Ascomycota</taxon>
        <taxon>Pezizomycotina</taxon>
        <taxon>Sordariomycetes</taxon>
        <taxon>Hypocreomycetidae</taxon>
        <taxon>Hypocreales</taxon>
        <taxon>Cordycipitaceae</taxon>
        <taxon>Akanthomyces</taxon>
    </lineage>
</organism>
<gene>
    <name evidence="1" type="ORF">LMH87_007828</name>
</gene>
<evidence type="ECO:0000313" key="1">
    <source>
        <dbReference type="EMBL" id="KAJ4159891.1"/>
    </source>
</evidence>
<proteinExistence type="predicted"/>
<comment type="caution">
    <text evidence="1">The sequence shown here is derived from an EMBL/GenBank/DDBJ whole genome shotgun (WGS) entry which is preliminary data.</text>
</comment>
<dbReference type="KEGG" id="amus:LMH87_007828"/>
<keyword evidence="2" id="KW-1185">Reference proteome</keyword>
<dbReference type="Proteomes" id="UP001144673">
    <property type="component" value="Unassembled WGS sequence"/>
</dbReference>
<accession>A0A9W8QJ05</accession>
<dbReference type="AlphaFoldDB" id="A0A9W8QJ05"/>